<dbReference type="InterPro" id="IPR043129">
    <property type="entry name" value="ATPase_NBD"/>
</dbReference>
<sequence length="54" mass="6166">MTYKDILKLIIERDPVAMTQMDGFIRYLSSGLNNIINILNPDTVVLNSCNCFLM</sequence>
<proteinExistence type="predicted"/>
<protein>
    <submittedName>
        <fullName evidence="1">ROK family protein</fullName>
    </submittedName>
</protein>
<gene>
    <name evidence="1" type="ORF">HFZ78_13180</name>
</gene>
<evidence type="ECO:0000313" key="2">
    <source>
        <dbReference type="Proteomes" id="UP000501868"/>
    </source>
</evidence>
<name>A0A6H1P2B8_PRIMG</name>
<dbReference type="Proteomes" id="UP000501868">
    <property type="component" value="Chromosome"/>
</dbReference>
<reference evidence="1 2" key="2">
    <citation type="submission" date="2020-04" db="EMBL/GenBank/DDBJ databases">
        <authorList>
            <person name="Fomenkov A."/>
            <person name="Anton B.P."/>
            <person name="Roberts R.J."/>
        </authorList>
    </citation>
    <scope>NUCLEOTIDE SEQUENCE [LARGE SCALE GENOMIC DNA]</scope>
    <source>
        <strain evidence="1 2">S2</strain>
    </source>
</reference>
<dbReference type="EMBL" id="CP051128">
    <property type="protein sequence ID" value="QIZ07567.1"/>
    <property type="molecule type" value="Genomic_DNA"/>
</dbReference>
<evidence type="ECO:0000313" key="1">
    <source>
        <dbReference type="EMBL" id="QIZ07567.1"/>
    </source>
</evidence>
<dbReference type="Gene3D" id="3.30.420.40">
    <property type="match status" value="1"/>
</dbReference>
<reference evidence="1 2" key="1">
    <citation type="submission" date="2020-04" db="EMBL/GenBank/DDBJ databases">
        <title>Genome-Wide Identification of 5-Methylcytosine Sites in Bacterial Genomes By High-Throughput Sequencing of MspJI Restriction Fragments.</title>
        <authorList>
            <person name="Wu V."/>
        </authorList>
    </citation>
    <scope>NUCLEOTIDE SEQUENCE [LARGE SCALE GENOMIC DNA]</scope>
    <source>
        <strain evidence="1 2">S2</strain>
    </source>
</reference>
<dbReference type="AlphaFoldDB" id="A0A6H1P2B8"/>
<accession>A0A6H1P2B8</accession>
<organism evidence="1 2">
    <name type="scientific">Priestia megaterium</name>
    <name type="common">Bacillus megaterium</name>
    <dbReference type="NCBI Taxonomy" id="1404"/>
    <lineage>
        <taxon>Bacteria</taxon>
        <taxon>Bacillati</taxon>
        <taxon>Bacillota</taxon>
        <taxon>Bacilli</taxon>
        <taxon>Bacillales</taxon>
        <taxon>Bacillaceae</taxon>
        <taxon>Priestia</taxon>
    </lineage>
</organism>
<dbReference type="SUPFAM" id="SSF53067">
    <property type="entry name" value="Actin-like ATPase domain"/>
    <property type="match status" value="1"/>
</dbReference>